<proteinExistence type="predicted"/>
<protein>
    <recommendedName>
        <fullName evidence="1">Schlafen AlbA-2 domain-containing protein</fullName>
    </recommendedName>
</protein>
<dbReference type="Proteomes" id="UP000054241">
    <property type="component" value="Unassembled WGS sequence"/>
</dbReference>
<dbReference type="InterPro" id="IPR038461">
    <property type="entry name" value="Schlafen_AlbA_2_dom_sf"/>
</dbReference>
<evidence type="ECO:0000313" key="2">
    <source>
        <dbReference type="EMBL" id="KUM90264.1"/>
    </source>
</evidence>
<dbReference type="EMBL" id="LMWL01000087">
    <property type="protein sequence ID" value="KUM90264.1"/>
    <property type="molecule type" value="Genomic_DNA"/>
</dbReference>
<name>A0A101NBU1_9ACTN</name>
<sequence length="404" mass="42954">MAVGQPESLTLEYKESYASKIPDSVAAMANSYGGLILVGVTERNVPDRLIGVPEPTIVQIVSGCHQKLEPPWVPEIIPVPLPETDGLMVLVVRVDPAMAPRPLLIQGAAPIRLHGRNAVADRSRLTQLITEPAPQTAAAGLRLSPVELPRNDQAQETADFLLRTGMFVPVDASATWRPLSERGVQAFTDALNNSPLHHALFHWCASLGDGGMNPFHRSGFNRARKVRLLWQGGPNPAFPLEAVAKIDLPDAYGTPVSHLQVSVEVRAGFLHALGSRPALSVARLHELVDALAASLVDEEVVGAVAALAGVDSLLVPQPLGLDFLSGIDVPDLLAGNGLTPVRDAGTSRGANLLADPGVDQRDPAERRALIDSWLQQISLDAGLLGMEQALERLHAAPPAEPVLS</sequence>
<dbReference type="STRING" id="67285.AQI88_38850"/>
<comment type="caution">
    <text evidence="2">The sequence shown here is derived from an EMBL/GenBank/DDBJ whole genome shotgun (WGS) entry which is preliminary data.</text>
</comment>
<feature type="domain" description="Schlafen AlbA-2" evidence="1">
    <location>
        <begin position="7"/>
        <end position="101"/>
    </location>
</feature>
<dbReference type="Gene3D" id="3.30.950.30">
    <property type="entry name" value="Schlafen, AAA domain"/>
    <property type="match status" value="1"/>
</dbReference>
<reference evidence="2 3" key="1">
    <citation type="submission" date="2015-10" db="EMBL/GenBank/DDBJ databases">
        <title>Draft genome sequence of Streptomyces cellostaticus DSM 40189, type strain for the species Streptomyces cellostaticus.</title>
        <authorList>
            <person name="Ruckert C."/>
            <person name="Winkler A."/>
            <person name="Kalinowski J."/>
            <person name="Kampfer P."/>
            <person name="Glaeser S."/>
        </authorList>
    </citation>
    <scope>NUCLEOTIDE SEQUENCE [LARGE SCALE GENOMIC DNA]</scope>
    <source>
        <strain evidence="2 3">DSM 40189</strain>
    </source>
</reference>
<gene>
    <name evidence="2" type="ORF">AQI88_38850</name>
</gene>
<dbReference type="Pfam" id="PF04326">
    <property type="entry name" value="SLFN_AlbA_2"/>
    <property type="match status" value="1"/>
</dbReference>
<dbReference type="AlphaFoldDB" id="A0A101NBU1"/>
<dbReference type="InterPro" id="IPR007421">
    <property type="entry name" value="Schlafen_AlbA_2_dom"/>
</dbReference>
<organism evidence="2 3">
    <name type="scientific">Streptomyces cellostaticus</name>
    <dbReference type="NCBI Taxonomy" id="67285"/>
    <lineage>
        <taxon>Bacteria</taxon>
        <taxon>Bacillati</taxon>
        <taxon>Actinomycetota</taxon>
        <taxon>Actinomycetes</taxon>
        <taxon>Kitasatosporales</taxon>
        <taxon>Streptomycetaceae</taxon>
        <taxon>Streptomyces</taxon>
    </lineage>
</organism>
<keyword evidence="3" id="KW-1185">Reference proteome</keyword>
<evidence type="ECO:0000313" key="3">
    <source>
        <dbReference type="Proteomes" id="UP000054241"/>
    </source>
</evidence>
<evidence type="ECO:0000259" key="1">
    <source>
        <dbReference type="Pfam" id="PF04326"/>
    </source>
</evidence>
<accession>A0A101NBU1</accession>